<dbReference type="RefSeq" id="WP_346065747.1">
    <property type="nucleotide sequence ID" value="NZ_BRPJ01000072.1"/>
</dbReference>
<dbReference type="Pfam" id="PF01966">
    <property type="entry name" value="HD"/>
    <property type="match status" value="1"/>
</dbReference>
<proteinExistence type="predicted"/>
<dbReference type="InterPro" id="IPR029044">
    <property type="entry name" value="Nucleotide-diphossugar_trans"/>
</dbReference>
<evidence type="ECO:0000313" key="4">
    <source>
        <dbReference type="Proteomes" id="UP001419084"/>
    </source>
</evidence>
<dbReference type="InterPro" id="IPR054703">
    <property type="entry name" value="Mop-rel"/>
</dbReference>
<accession>A0ABQ5M8Y1</accession>
<dbReference type="PANTHER" id="PTHR43777:SF1">
    <property type="entry name" value="MOLYBDENUM COFACTOR CYTIDYLYLTRANSFERASE"/>
    <property type="match status" value="1"/>
</dbReference>
<evidence type="ECO:0000259" key="1">
    <source>
        <dbReference type="Pfam" id="PF01966"/>
    </source>
</evidence>
<dbReference type="Gene3D" id="1.10.3210.10">
    <property type="entry name" value="Hypothetical protein af1432"/>
    <property type="match status" value="1"/>
</dbReference>
<feature type="domain" description="HD" evidence="1">
    <location>
        <begin position="223"/>
        <end position="313"/>
    </location>
</feature>
<reference evidence="3 4" key="1">
    <citation type="journal article" date="2024" name="Int. J. Syst. Evol. Microbiol.">
        <title>Lacrimispora brassicae sp. nov. isolated from fermented cabbage, and proposal of Clostridium indicum Gundawar et al. 2019 and Clostridium methoxybenzovorans Mechichi et al. 1999 as heterotypic synonyms of Lacrimispora amygdalina (Parshina et al. 2003) Haas and Blanchard 2020 and Lacrimispora indolis (McClung and McCoy 1957) Haas and Blanchard 2020, respectively.</title>
        <authorList>
            <person name="Kobayashi H."/>
            <person name="Tanizawa Y."/>
            <person name="Sakamoto M."/>
            <person name="Ohkuma M."/>
            <person name="Tohno M."/>
        </authorList>
    </citation>
    <scope>NUCLEOTIDE SEQUENCE [LARGE SCALE GENOMIC DNA]</scope>
    <source>
        <strain evidence="3 4">DSM 12857</strain>
    </source>
</reference>
<evidence type="ECO:0000259" key="2">
    <source>
        <dbReference type="Pfam" id="PF12804"/>
    </source>
</evidence>
<dbReference type="CDD" id="cd04182">
    <property type="entry name" value="GT_2_like_f"/>
    <property type="match status" value="1"/>
</dbReference>
<evidence type="ECO:0000313" key="3">
    <source>
        <dbReference type="EMBL" id="GLB31413.1"/>
    </source>
</evidence>
<dbReference type="InterPro" id="IPR025877">
    <property type="entry name" value="MobA-like_NTP_Trfase"/>
</dbReference>
<dbReference type="Pfam" id="PF12804">
    <property type="entry name" value="NTP_transf_3"/>
    <property type="match status" value="1"/>
</dbReference>
<dbReference type="NCBIfam" id="NF045665">
    <property type="entry name" value="NTPtran_DVU1551"/>
    <property type="match status" value="1"/>
</dbReference>
<dbReference type="CDD" id="cd00077">
    <property type="entry name" value="HDc"/>
    <property type="match status" value="1"/>
</dbReference>
<feature type="domain" description="MobA-like NTP transferase" evidence="2">
    <location>
        <begin position="8"/>
        <end position="168"/>
    </location>
</feature>
<comment type="caution">
    <text evidence="3">The sequence shown here is derived from an EMBL/GenBank/DDBJ whole genome shotgun (WGS) entry which is preliminary data.</text>
</comment>
<protein>
    <submittedName>
        <fullName evidence="3">Molybdopterin-guanine dinucleotide biosynthesis protein MobA</fullName>
    </submittedName>
</protein>
<keyword evidence="4" id="KW-1185">Reference proteome</keyword>
<dbReference type="SUPFAM" id="SSF53448">
    <property type="entry name" value="Nucleotide-diphospho-sugar transferases"/>
    <property type="match status" value="1"/>
</dbReference>
<dbReference type="PANTHER" id="PTHR43777">
    <property type="entry name" value="MOLYBDENUM COFACTOR CYTIDYLYLTRANSFERASE"/>
    <property type="match status" value="1"/>
</dbReference>
<gene>
    <name evidence="3" type="ORF">LAD12857_33360</name>
</gene>
<organism evidence="3 4">
    <name type="scientific">Lacrimispora amygdalina</name>
    <dbReference type="NCBI Taxonomy" id="253257"/>
    <lineage>
        <taxon>Bacteria</taxon>
        <taxon>Bacillati</taxon>
        <taxon>Bacillota</taxon>
        <taxon>Clostridia</taxon>
        <taxon>Lachnospirales</taxon>
        <taxon>Lachnospiraceae</taxon>
        <taxon>Lacrimispora</taxon>
    </lineage>
</organism>
<sequence length="383" mass="43438">MTEDRIAVIIIAAGYSSRMNGFKPLYRFKGRTAMERLIETYRHSGVRDIYIVVGYQSDEVMGQLKDPDVTWVMNESYAEGMLTSIKKGILALDKRIDAFFMQPVDIPLIKSKTLDFLTDKYYKCSRGILYPTFYGEKGHPPLISCKYNALITASPDEGGLKRILEKLEEDSVCVPVCDKAVLMDMDKAEDYENLLAYDQLDAPDPEECRAIRAYYEVPEPVCRHCDAVEQIAHNLFIKLNSSGIQLNGNALSAAALLHDMVRNEKNHAAAGADIIKAMGYDSVSNIMATHMDLEVQEQEPLTENELLYLADKIVKMDRICSLDEKFTQALRDKGDTPEAIENINRRWLSARCVIHKIERITGTGFQYDKTDLSGQAWEDTYRK</sequence>
<dbReference type="InterPro" id="IPR006674">
    <property type="entry name" value="HD_domain"/>
</dbReference>
<dbReference type="InterPro" id="IPR003607">
    <property type="entry name" value="HD/PDEase_dom"/>
</dbReference>
<dbReference type="Gene3D" id="3.90.550.10">
    <property type="entry name" value="Spore Coat Polysaccharide Biosynthesis Protein SpsA, Chain A"/>
    <property type="match status" value="1"/>
</dbReference>
<dbReference type="SUPFAM" id="SSF109604">
    <property type="entry name" value="HD-domain/PDEase-like"/>
    <property type="match status" value="1"/>
</dbReference>
<dbReference type="Proteomes" id="UP001419084">
    <property type="component" value="Unassembled WGS sequence"/>
</dbReference>
<name>A0ABQ5M8Y1_9FIRM</name>
<dbReference type="EMBL" id="BRPJ01000072">
    <property type="protein sequence ID" value="GLB31413.1"/>
    <property type="molecule type" value="Genomic_DNA"/>
</dbReference>